<sequence>MPMRRLILVLPFILAACVVVGPPPTTQPPPQQTVTAQPRLDSATAAANFERVVNRMEPVVTQECRARAPGRRCDFLVVVDTSPGLPPNAFQTLDRDGRPVIGFTLALLADARNVDELAFIFGHEAGHHIAGHIPRRTEQARTGALIAGALAALTGADDITVERVAGIGGEIAARRFAPAFELEADEMGTVLAWRAGFDPERGAQFFSRIPDPGNAFLATHPPNAQRQGVVRDTMARLRAGGRV</sequence>
<dbReference type="InterPro" id="IPR001915">
    <property type="entry name" value="Peptidase_M48"/>
</dbReference>
<comment type="similarity">
    <text evidence="6">Belongs to the peptidase M48 family.</text>
</comment>
<evidence type="ECO:0000256" key="3">
    <source>
        <dbReference type="ARBA" id="ARBA00022801"/>
    </source>
</evidence>
<evidence type="ECO:0000259" key="8">
    <source>
        <dbReference type="Pfam" id="PF01435"/>
    </source>
</evidence>
<dbReference type="GO" id="GO:0016020">
    <property type="term" value="C:membrane"/>
    <property type="evidence" value="ECO:0007669"/>
    <property type="project" value="TreeGrafter"/>
</dbReference>
<keyword evidence="3 6" id="KW-0378">Hydrolase</keyword>
<dbReference type="GO" id="GO:0004222">
    <property type="term" value="F:metalloendopeptidase activity"/>
    <property type="evidence" value="ECO:0007669"/>
    <property type="project" value="InterPro"/>
</dbReference>
<dbReference type="GO" id="GO:0051603">
    <property type="term" value="P:proteolysis involved in protein catabolic process"/>
    <property type="evidence" value="ECO:0007669"/>
    <property type="project" value="TreeGrafter"/>
</dbReference>
<feature type="signal peptide" evidence="7">
    <location>
        <begin position="1"/>
        <end position="21"/>
    </location>
</feature>
<dbReference type="PANTHER" id="PTHR22726">
    <property type="entry name" value="METALLOENDOPEPTIDASE OMA1"/>
    <property type="match status" value="1"/>
</dbReference>
<name>A0A934WK56_9RHOB</name>
<keyword evidence="5 6" id="KW-0482">Metalloprotease</keyword>
<dbReference type="Proteomes" id="UP000706333">
    <property type="component" value="Unassembled WGS sequence"/>
</dbReference>
<dbReference type="EMBL" id="NHSD01000294">
    <property type="protein sequence ID" value="MBK5928198.1"/>
    <property type="molecule type" value="Genomic_DNA"/>
</dbReference>
<dbReference type="GO" id="GO:0046872">
    <property type="term" value="F:metal ion binding"/>
    <property type="evidence" value="ECO:0007669"/>
    <property type="project" value="UniProtKB-KW"/>
</dbReference>
<evidence type="ECO:0000256" key="4">
    <source>
        <dbReference type="ARBA" id="ARBA00022833"/>
    </source>
</evidence>
<evidence type="ECO:0000256" key="5">
    <source>
        <dbReference type="ARBA" id="ARBA00023049"/>
    </source>
</evidence>
<evidence type="ECO:0000256" key="1">
    <source>
        <dbReference type="ARBA" id="ARBA00022670"/>
    </source>
</evidence>
<gene>
    <name evidence="9" type="ORF">CCR87_12795</name>
</gene>
<keyword evidence="7" id="KW-0732">Signal</keyword>
<protein>
    <submittedName>
        <fullName evidence="9">Peptidase M48</fullName>
    </submittedName>
</protein>
<dbReference type="PROSITE" id="PS51257">
    <property type="entry name" value="PROKAR_LIPOPROTEIN"/>
    <property type="match status" value="1"/>
</dbReference>
<reference evidence="9" key="1">
    <citation type="submission" date="2017-05" db="EMBL/GenBank/DDBJ databases">
        <authorList>
            <person name="Imhoff J.F."/>
            <person name="Rahn T."/>
            <person name="Kuenzel S."/>
            <person name="Neulinger S.C."/>
        </authorList>
    </citation>
    <scope>NUCLEOTIDE SEQUENCE</scope>
    <source>
        <strain evidence="9">LMG 28126</strain>
    </source>
</reference>
<dbReference type="Gene3D" id="3.30.2010.10">
    <property type="entry name" value="Metalloproteases ('zincins'), catalytic domain"/>
    <property type="match status" value="1"/>
</dbReference>
<keyword evidence="4 6" id="KW-0862">Zinc</keyword>
<dbReference type="PANTHER" id="PTHR22726:SF1">
    <property type="entry name" value="METALLOENDOPEPTIDASE OMA1, MITOCHONDRIAL"/>
    <property type="match status" value="1"/>
</dbReference>
<feature type="chain" id="PRO_5036702876" evidence="7">
    <location>
        <begin position="22"/>
        <end position="243"/>
    </location>
</feature>
<comment type="cofactor">
    <cofactor evidence="6">
        <name>Zn(2+)</name>
        <dbReference type="ChEBI" id="CHEBI:29105"/>
    </cofactor>
    <text evidence="6">Binds 1 zinc ion per subunit.</text>
</comment>
<dbReference type="Pfam" id="PF01435">
    <property type="entry name" value="Peptidase_M48"/>
    <property type="match status" value="1"/>
</dbReference>
<accession>A0A934WK56</accession>
<evidence type="ECO:0000256" key="7">
    <source>
        <dbReference type="SAM" id="SignalP"/>
    </source>
</evidence>
<proteinExistence type="inferred from homology"/>
<dbReference type="InterPro" id="IPR051156">
    <property type="entry name" value="Mito/Outer_Membr_Metalloprot"/>
</dbReference>
<organism evidence="9 10">
    <name type="scientific">Rhodobaculum claviforme</name>
    <dbReference type="NCBI Taxonomy" id="1549854"/>
    <lineage>
        <taxon>Bacteria</taxon>
        <taxon>Pseudomonadati</taxon>
        <taxon>Pseudomonadota</taxon>
        <taxon>Alphaproteobacteria</taxon>
        <taxon>Rhodobacterales</taxon>
        <taxon>Paracoccaceae</taxon>
        <taxon>Rhodobaculum</taxon>
    </lineage>
</organism>
<evidence type="ECO:0000256" key="6">
    <source>
        <dbReference type="RuleBase" id="RU003983"/>
    </source>
</evidence>
<comment type="caution">
    <text evidence="9">The sequence shown here is derived from an EMBL/GenBank/DDBJ whole genome shotgun (WGS) entry which is preliminary data.</text>
</comment>
<keyword evidence="10" id="KW-1185">Reference proteome</keyword>
<keyword evidence="2" id="KW-0479">Metal-binding</keyword>
<feature type="domain" description="Peptidase M48" evidence="8">
    <location>
        <begin position="54"/>
        <end position="226"/>
    </location>
</feature>
<evidence type="ECO:0000313" key="10">
    <source>
        <dbReference type="Proteomes" id="UP000706333"/>
    </source>
</evidence>
<reference evidence="9" key="2">
    <citation type="journal article" date="2020" name="Microorganisms">
        <title>Osmotic Adaptation and Compatible Solute Biosynthesis of Phototrophic Bacteria as Revealed from Genome Analyses.</title>
        <authorList>
            <person name="Imhoff J.F."/>
            <person name="Rahn T."/>
            <person name="Kunzel S."/>
            <person name="Keller A."/>
            <person name="Neulinger S.C."/>
        </authorList>
    </citation>
    <scope>NUCLEOTIDE SEQUENCE</scope>
    <source>
        <strain evidence="9">LMG 28126</strain>
    </source>
</reference>
<evidence type="ECO:0000313" key="9">
    <source>
        <dbReference type="EMBL" id="MBK5928198.1"/>
    </source>
</evidence>
<evidence type="ECO:0000256" key="2">
    <source>
        <dbReference type="ARBA" id="ARBA00022723"/>
    </source>
</evidence>
<keyword evidence="1 6" id="KW-0645">Protease</keyword>
<dbReference type="AlphaFoldDB" id="A0A934WK56"/>